<name>A0AAD8SYJ8_LOLMU</name>
<keyword evidence="1" id="KW-0479">Metal-binding</keyword>
<feature type="region of interest" description="Disordered" evidence="5">
    <location>
        <begin position="1"/>
        <end position="112"/>
    </location>
</feature>
<keyword evidence="8" id="KW-1185">Reference proteome</keyword>
<dbReference type="InterPro" id="IPR001878">
    <property type="entry name" value="Znf_CCHC"/>
</dbReference>
<evidence type="ECO:0000256" key="4">
    <source>
        <dbReference type="ARBA" id="ARBA00022833"/>
    </source>
</evidence>
<accession>A0AAD8SYJ8</accession>
<feature type="domain" description="CCHC-type" evidence="6">
    <location>
        <begin position="145"/>
        <end position="161"/>
    </location>
</feature>
<reference evidence="7" key="1">
    <citation type="submission" date="2023-07" db="EMBL/GenBank/DDBJ databases">
        <title>A chromosome-level genome assembly of Lolium multiflorum.</title>
        <authorList>
            <person name="Chen Y."/>
            <person name="Copetti D."/>
            <person name="Kolliker R."/>
            <person name="Studer B."/>
        </authorList>
    </citation>
    <scope>NUCLEOTIDE SEQUENCE</scope>
    <source>
        <strain evidence="7">02402/16</strain>
        <tissue evidence="7">Leaf</tissue>
    </source>
</reference>
<keyword evidence="2" id="KW-0677">Repeat</keyword>
<dbReference type="SMART" id="SM00343">
    <property type="entry name" value="ZnF_C2HC"/>
    <property type="match status" value="2"/>
</dbReference>
<evidence type="ECO:0000256" key="2">
    <source>
        <dbReference type="ARBA" id="ARBA00022737"/>
    </source>
</evidence>
<keyword evidence="4" id="KW-0862">Zinc</keyword>
<dbReference type="EMBL" id="JAUUTY010000003">
    <property type="protein sequence ID" value="KAK1666230.1"/>
    <property type="molecule type" value="Genomic_DNA"/>
</dbReference>
<dbReference type="PANTHER" id="PTHR47103">
    <property type="entry name" value="DNA-BINDING PROTEIN"/>
    <property type="match status" value="1"/>
</dbReference>
<evidence type="ECO:0000259" key="6">
    <source>
        <dbReference type="SMART" id="SM00343"/>
    </source>
</evidence>
<protein>
    <recommendedName>
        <fullName evidence="6">CCHC-type domain-containing protein</fullName>
    </recommendedName>
</protein>
<evidence type="ECO:0000256" key="3">
    <source>
        <dbReference type="ARBA" id="ARBA00022771"/>
    </source>
</evidence>
<dbReference type="InterPro" id="IPR036875">
    <property type="entry name" value="Znf_CCHC_sf"/>
</dbReference>
<proteinExistence type="predicted"/>
<dbReference type="PANTHER" id="PTHR47103:SF8">
    <property type="entry name" value="DNA-BINDING PROTEIN"/>
    <property type="match status" value="1"/>
</dbReference>
<gene>
    <name evidence="7" type="ORF">QYE76_054389</name>
</gene>
<dbReference type="AlphaFoldDB" id="A0AAD8SYJ8"/>
<evidence type="ECO:0000313" key="8">
    <source>
        <dbReference type="Proteomes" id="UP001231189"/>
    </source>
</evidence>
<keyword evidence="3" id="KW-0863">Zinc-finger</keyword>
<dbReference type="SUPFAM" id="SSF57756">
    <property type="entry name" value="Retrovirus zinc finger-like domains"/>
    <property type="match status" value="1"/>
</dbReference>
<dbReference type="GO" id="GO:0008270">
    <property type="term" value="F:zinc ion binding"/>
    <property type="evidence" value="ECO:0007669"/>
    <property type="project" value="UniProtKB-KW"/>
</dbReference>
<dbReference type="Proteomes" id="UP001231189">
    <property type="component" value="Unassembled WGS sequence"/>
</dbReference>
<feature type="domain" description="CCHC-type" evidence="6">
    <location>
        <begin position="126"/>
        <end position="142"/>
    </location>
</feature>
<dbReference type="GO" id="GO:0003676">
    <property type="term" value="F:nucleic acid binding"/>
    <property type="evidence" value="ECO:0007669"/>
    <property type="project" value="InterPro"/>
</dbReference>
<sequence>MDRNAYYGKRSFEDSQGGYQRSREQDLRQKLDREQEEQRRQLRSRGRDGDRGGGSSRRMDDGRYRQERLPPPPPGPRGREPGRGPNNKRSLRQPRPPQESCPLSPMVAASASGVAGPANPDVAHITCYNYGKQGHIQADCTEDSFCVNCKKPGHLSAMCVAISKALAPFGRDTGADTRGSCAVKCPRKNYNNRLPIQPQSSLSKATFLRKRWRTNSRTWSMKTGIDKCAV</sequence>
<evidence type="ECO:0000313" key="7">
    <source>
        <dbReference type="EMBL" id="KAK1666230.1"/>
    </source>
</evidence>
<evidence type="ECO:0000256" key="1">
    <source>
        <dbReference type="ARBA" id="ARBA00022723"/>
    </source>
</evidence>
<dbReference type="Gene3D" id="4.10.60.10">
    <property type="entry name" value="Zinc finger, CCHC-type"/>
    <property type="match status" value="1"/>
</dbReference>
<feature type="compositionally biased region" description="Basic and acidic residues" evidence="5">
    <location>
        <begin position="21"/>
        <end position="68"/>
    </location>
</feature>
<evidence type="ECO:0000256" key="5">
    <source>
        <dbReference type="SAM" id="MobiDB-lite"/>
    </source>
</evidence>
<comment type="caution">
    <text evidence="7">The sequence shown here is derived from an EMBL/GenBank/DDBJ whole genome shotgun (WGS) entry which is preliminary data.</text>
</comment>
<organism evidence="7 8">
    <name type="scientific">Lolium multiflorum</name>
    <name type="common">Italian ryegrass</name>
    <name type="synonym">Lolium perenne subsp. multiflorum</name>
    <dbReference type="NCBI Taxonomy" id="4521"/>
    <lineage>
        <taxon>Eukaryota</taxon>
        <taxon>Viridiplantae</taxon>
        <taxon>Streptophyta</taxon>
        <taxon>Embryophyta</taxon>
        <taxon>Tracheophyta</taxon>
        <taxon>Spermatophyta</taxon>
        <taxon>Magnoliopsida</taxon>
        <taxon>Liliopsida</taxon>
        <taxon>Poales</taxon>
        <taxon>Poaceae</taxon>
        <taxon>BOP clade</taxon>
        <taxon>Pooideae</taxon>
        <taxon>Poodae</taxon>
        <taxon>Poeae</taxon>
        <taxon>Poeae Chloroplast Group 2 (Poeae type)</taxon>
        <taxon>Loliodinae</taxon>
        <taxon>Loliinae</taxon>
        <taxon>Lolium</taxon>
    </lineage>
</organism>